<evidence type="ECO:0000313" key="1">
    <source>
        <dbReference type="EMBL" id="KMS53633.1"/>
    </source>
</evidence>
<reference evidence="1 2" key="1">
    <citation type="journal article" date="2015" name="G3 (Bethesda)">
        <title>Insights into Ongoing Evolution of the Hexachlorocyclohexane Catabolic Pathway from Comparative Genomics of Ten Sphingomonadaceae Strains.</title>
        <authorList>
            <person name="Pearce S.L."/>
            <person name="Oakeshott J.G."/>
            <person name="Pandey G."/>
        </authorList>
    </citation>
    <scope>NUCLEOTIDE SEQUENCE [LARGE SCALE GENOMIC DNA]</scope>
    <source>
        <strain evidence="1 2">LL02</strain>
    </source>
</reference>
<gene>
    <name evidence="1" type="ORF">V474_23050</name>
</gene>
<protein>
    <submittedName>
        <fullName evidence="1">Uncharacterized protein</fullName>
    </submittedName>
</protein>
<dbReference type="PATRIC" id="fig|1114963.3.peg.3449"/>
<name>A0A0J7XRF8_9SPHN</name>
<keyword evidence="2" id="KW-1185">Reference proteome</keyword>
<sequence>MRNLLHWIAAAIDTQPFYSEEIRMVRLTIAIWRFRLPGVPRLG</sequence>
<evidence type="ECO:0000313" key="2">
    <source>
        <dbReference type="Proteomes" id="UP000052268"/>
    </source>
</evidence>
<proteinExistence type="predicted"/>
<accession>A0A0J7XRF8</accession>
<dbReference type="EMBL" id="JACU01000007">
    <property type="protein sequence ID" value="KMS53633.1"/>
    <property type="molecule type" value="Genomic_DNA"/>
</dbReference>
<organism evidence="1 2">
    <name type="scientific">Novosphingobium barchaimii LL02</name>
    <dbReference type="NCBI Taxonomy" id="1114963"/>
    <lineage>
        <taxon>Bacteria</taxon>
        <taxon>Pseudomonadati</taxon>
        <taxon>Pseudomonadota</taxon>
        <taxon>Alphaproteobacteria</taxon>
        <taxon>Sphingomonadales</taxon>
        <taxon>Sphingomonadaceae</taxon>
        <taxon>Novosphingobium</taxon>
    </lineage>
</organism>
<dbReference type="AlphaFoldDB" id="A0A0J7XRF8"/>
<dbReference type="Proteomes" id="UP000052268">
    <property type="component" value="Unassembled WGS sequence"/>
</dbReference>
<comment type="caution">
    <text evidence="1">The sequence shown here is derived from an EMBL/GenBank/DDBJ whole genome shotgun (WGS) entry which is preliminary data.</text>
</comment>
<dbReference type="RefSeq" id="WP_269085147.1">
    <property type="nucleotide sequence ID" value="NZ_KQ130455.1"/>
</dbReference>